<keyword evidence="5" id="KW-0378">Hydrolase</keyword>
<feature type="compositionally biased region" description="Basic and acidic residues" evidence="7">
    <location>
        <begin position="80"/>
        <end position="90"/>
    </location>
</feature>
<dbReference type="GO" id="GO:0003964">
    <property type="term" value="F:RNA-directed DNA polymerase activity"/>
    <property type="evidence" value="ECO:0007669"/>
    <property type="project" value="UniProtKB-KW"/>
</dbReference>
<feature type="region of interest" description="Disordered" evidence="7">
    <location>
        <begin position="80"/>
        <end position="123"/>
    </location>
</feature>
<keyword evidence="2" id="KW-0548">Nucleotidyltransferase</keyword>
<dbReference type="Pfam" id="PF00078">
    <property type="entry name" value="RVT_1"/>
    <property type="match status" value="1"/>
</dbReference>
<dbReference type="InterPro" id="IPR043502">
    <property type="entry name" value="DNA/RNA_pol_sf"/>
</dbReference>
<evidence type="ECO:0000256" key="6">
    <source>
        <dbReference type="ARBA" id="ARBA00022918"/>
    </source>
</evidence>
<feature type="compositionally biased region" description="Polar residues" evidence="7">
    <location>
        <begin position="101"/>
        <end position="114"/>
    </location>
</feature>
<evidence type="ECO:0008006" key="11">
    <source>
        <dbReference type="Google" id="ProtNLM"/>
    </source>
</evidence>
<organism evidence="10">
    <name type="scientific">Fagus sylvatica</name>
    <name type="common">Beechnut</name>
    <dbReference type="NCBI Taxonomy" id="28930"/>
    <lineage>
        <taxon>Eukaryota</taxon>
        <taxon>Viridiplantae</taxon>
        <taxon>Streptophyta</taxon>
        <taxon>Embryophyta</taxon>
        <taxon>Tracheophyta</taxon>
        <taxon>Spermatophyta</taxon>
        <taxon>Magnoliopsida</taxon>
        <taxon>eudicotyledons</taxon>
        <taxon>Gunneridae</taxon>
        <taxon>Pentapetalae</taxon>
        <taxon>rosids</taxon>
        <taxon>fabids</taxon>
        <taxon>Fagales</taxon>
        <taxon>Fagaceae</taxon>
        <taxon>Fagus</taxon>
    </lineage>
</organism>
<feature type="region of interest" description="Disordered" evidence="7">
    <location>
        <begin position="864"/>
        <end position="885"/>
    </location>
</feature>
<feature type="domain" description="Reverse transcriptase" evidence="8">
    <location>
        <begin position="506"/>
        <end position="601"/>
    </location>
</feature>
<feature type="region of interest" description="Disordered" evidence="7">
    <location>
        <begin position="34"/>
        <end position="67"/>
    </location>
</feature>
<dbReference type="PANTHER" id="PTHR48475:SF2">
    <property type="entry name" value="RIBONUCLEASE H"/>
    <property type="match status" value="1"/>
</dbReference>
<dbReference type="PANTHER" id="PTHR48475">
    <property type="entry name" value="RIBONUCLEASE H"/>
    <property type="match status" value="1"/>
</dbReference>
<dbReference type="EMBL" id="OIVN01004123">
    <property type="protein sequence ID" value="SPD15594.1"/>
    <property type="molecule type" value="Genomic_DNA"/>
</dbReference>
<sequence>MEVAISENNHGGARLPTFNRRKIQSEVWVLGGQTKQRSYGRIEGRQHSPSKEPSFLGEARKRQHSRRIEELEEELRLLKEEDKEKDDQQARRRSRSQCSSEPKSCSYQGAQGTRKSGSSIKGKIKLGIKGSPLRLRWFGKGSSGTLAWKYHGPQLNVHSLMAGGMNSRSPSLARSPKGRTFPSSLPWNIDESFIATWNTWKPKEIDALLALMWEMKAGKSETLKPPISMADLMTRLEEHIRVEDNSKSSARTVEAALPMDKKATQSEQNQTKRSRRPTDQPRAGTCLAVHTTFKEPIYRLLPFIKDKPYFEWPPKMPGDPTTREGKPYCMTLRISEFDVKRILIDPGSSVEIMYESLFKGLGLEKKDLNLVEGPLSGFSGETVVPSGKTMAAQNGRNSLHTPSTAKNKEGCEERLPQEKCAEKLVSVSVAEDEAQRQFLIGDSLSEEHRSRLLTLLKEYQDVFAWTPYEAPGVNSEFVCHELNVSLKLERFGKSCTHSGCPTPVVVKKKNGKWRVCVDFTDLNKACPKDPFPLPKIDQLVDSTAGHKRMSFLDAFQGYHQIALRKEDQEKIAFITPREVFFYKVMPFGLKNAGATYQECVKNKTDHVKDLRKVFGILRRHNLKLNASKCAFGVGSGKFLGFLVTQRGIEANPDQIAAIQGLQPPRNPQIKRSVRQSYEMTQREQRPVYYTGKTMNGAETRYLPLEKSAFALFIIAKKLPHYFQAHTMIVLTSLPLKALFRSSDFSGRISKWGAHLGAYDVRYKPRTSIKGQVLADFIAEFAPENSNLPIVEEHPKDVERIFEKNGWTLYVDDAALLCSKGFGLGIVLISPEGEQKGNYWSKRSTADHSRSIAQSSESEITSLARLTHKEMDKQSPPIRQSSTKLRKGWKKLREDGWRSCLPYYGRFRTTPQSSTGQTPFSLTYGVEAVIPLEVGLPTLRSEEYDQENNDLMLAKDLDLAQECRDLAMIRLASYQGDLKKRYGKNVSERILALGDLVLWKVLGSRKDPTQGKLGANWEGPYQIISEAGLGAFNLKGMDGKPLKRPWNISNLKKFYQTFVIYGAEIWNGQNNIKILATSRCSACESSSGMVERHQTLAMLGVLPVNPQVVWRNDIKILATPRCSACESSSGMVERHQTLAMLGVSPVNPQVVWWNGIKILATPRCSVCESSSGMVERHQTLAMLGVSPVNPQVVWRNGIKILVTPRCFACESSSGVVERHQTLAMLGVSTVNPQAVWRNGIKILAMPKCFACESSSGVVERHQILAMLGDLPLNLQMV</sequence>
<evidence type="ECO:0000256" key="4">
    <source>
        <dbReference type="ARBA" id="ARBA00022759"/>
    </source>
</evidence>
<keyword evidence="6" id="KW-0695">RNA-directed DNA polymerase</keyword>
<dbReference type="SUPFAM" id="SSF56672">
    <property type="entry name" value="DNA/RNA polymerases"/>
    <property type="match status" value="1"/>
</dbReference>
<evidence type="ECO:0000256" key="1">
    <source>
        <dbReference type="ARBA" id="ARBA00022679"/>
    </source>
</evidence>
<keyword evidence="1" id="KW-0808">Transferase</keyword>
<evidence type="ECO:0000313" key="10">
    <source>
        <dbReference type="EMBL" id="SPD15594.1"/>
    </source>
</evidence>
<proteinExistence type="predicted"/>
<keyword evidence="4" id="KW-0255">Endonuclease</keyword>
<feature type="region of interest" description="Disordered" evidence="7">
    <location>
        <begin position="243"/>
        <end position="282"/>
    </location>
</feature>
<dbReference type="Gene3D" id="3.10.10.10">
    <property type="entry name" value="HIV Type 1 Reverse Transcriptase, subunit A, domain 1"/>
    <property type="match status" value="1"/>
</dbReference>
<dbReference type="CDD" id="cd01647">
    <property type="entry name" value="RT_LTR"/>
    <property type="match status" value="1"/>
</dbReference>
<evidence type="ECO:0000259" key="9">
    <source>
        <dbReference type="Pfam" id="PF17917"/>
    </source>
</evidence>
<dbReference type="InterPro" id="IPR000477">
    <property type="entry name" value="RT_dom"/>
</dbReference>
<feature type="domain" description="Reverse transcriptase RNase H-like" evidence="9">
    <location>
        <begin position="680"/>
        <end position="758"/>
    </location>
</feature>
<name>A0A2N9HV73_FAGSY</name>
<dbReference type="GO" id="GO:0004519">
    <property type="term" value="F:endonuclease activity"/>
    <property type="evidence" value="ECO:0007669"/>
    <property type="project" value="UniProtKB-KW"/>
</dbReference>
<evidence type="ECO:0000256" key="7">
    <source>
        <dbReference type="SAM" id="MobiDB-lite"/>
    </source>
</evidence>
<feature type="region of interest" description="Disordered" evidence="7">
    <location>
        <begin position="838"/>
        <end position="857"/>
    </location>
</feature>
<feature type="region of interest" description="Disordered" evidence="7">
    <location>
        <begin position="390"/>
        <end position="412"/>
    </location>
</feature>
<keyword evidence="3" id="KW-0540">Nuclease</keyword>
<reference evidence="10" key="1">
    <citation type="submission" date="2018-02" db="EMBL/GenBank/DDBJ databases">
        <authorList>
            <person name="Cohen D.B."/>
            <person name="Kent A.D."/>
        </authorList>
    </citation>
    <scope>NUCLEOTIDE SEQUENCE</scope>
</reference>
<evidence type="ECO:0000256" key="5">
    <source>
        <dbReference type="ARBA" id="ARBA00022801"/>
    </source>
</evidence>
<evidence type="ECO:0000256" key="2">
    <source>
        <dbReference type="ARBA" id="ARBA00022695"/>
    </source>
</evidence>
<gene>
    <name evidence="10" type="ORF">FSB_LOCUS43476</name>
</gene>
<feature type="compositionally biased region" description="Basic and acidic residues" evidence="7">
    <location>
        <begin position="40"/>
        <end position="50"/>
    </location>
</feature>
<protein>
    <recommendedName>
        <fullName evidence="11">Reverse transcriptase</fullName>
    </recommendedName>
</protein>
<evidence type="ECO:0000256" key="3">
    <source>
        <dbReference type="ARBA" id="ARBA00022722"/>
    </source>
</evidence>
<evidence type="ECO:0000259" key="8">
    <source>
        <dbReference type="Pfam" id="PF00078"/>
    </source>
</evidence>
<dbReference type="Pfam" id="PF17917">
    <property type="entry name" value="RT_RNaseH"/>
    <property type="match status" value="1"/>
</dbReference>
<dbReference type="InterPro" id="IPR043128">
    <property type="entry name" value="Rev_trsase/Diguanyl_cyclase"/>
</dbReference>
<dbReference type="Gene3D" id="3.30.70.270">
    <property type="match status" value="2"/>
</dbReference>
<feature type="compositionally biased region" description="Polar residues" evidence="7">
    <location>
        <begin position="391"/>
        <end position="405"/>
    </location>
</feature>
<dbReference type="InterPro" id="IPR041373">
    <property type="entry name" value="RT_RNaseH"/>
</dbReference>
<accession>A0A2N9HV73</accession>
<dbReference type="AlphaFoldDB" id="A0A2N9HV73"/>
<dbReference type="GO" id="GO:0016787">
    <property type="term" value="F:hydrolase activity"/>
    <property type="evidence" value="ECO:0007669"/>
    <property type="project" value="UniProtKB-KW"/>
</dbReference>